<dbReference type="InterPro" id="IPR033776">
    <property type="entry name" value="COMMD1_N"/>
</dbReference>
<dbReference type="GO" id="GO:0031398">
    <property type="term" value="P:positive regulation of protein ubiquitination"/>
    <property type="evidence" value="ECO:0007669"/>
    <property type="project" value="TreeGrafter"/>
</dbReference>
<keyword evidence="4" id="KW-1185">Reference proteome</keyword>
<gene>
    <name evidence="5" type="primary">LOC106585818</name>
</gene>
<dbReference type="GO" id="GO:0055070">
    <property type="term" value="P:copper ion homeostasis"/>
    <property type="evidence" value="ECO:0007669"/>
    <property type="project" value="InterPro"/>
</dbReference>
<feature type="domain" description="COMM" evidence="3">
    <location>
        <begin position="118"/>
        <end position="186"/>
    </location>
</feature>
<name>A0A1S3PJY4_SALSA</name>
<dbReference type="GO" id="GO:0005768">
    <property type="term" value="C:endosome"/>
    <property type="evidence" value="ECO:0007669"/>
    <property type="project" value="TreeGrafter"/>
</dbReference>
<dbReference type="Bgee" id="ENSSSAG00000000956">
    <property type="expression patterns" value="Expressed in hindgut and 24 other cell types or tissues"/>
</dbReference>
<evidence type="ECO:0000256" key="1">
    <source>
        <dbReference type="ARBA" id="ARBA00016551"/>
    </source>
</evidence>
<evidence type="ECO:0000313" key="4">
    <source>
        <dbReference type="Proteomes" id="UP001652741"/>
    </source>
</evidence>
<dbReference type="PaxDb" id="8030-ENSSSAP00000001731"/>
<dbReference type="Pfam" id="PF07258">
    <property type="entry name" value="COMM_domain"/>
    <property type="match status" value="1"/>
</dbReference>
<evidence type="ECO:0000259" key="3">
    <source>
        <dbReference type="PROSITE" id="PS51269"/>
    </source>
</evidence>
<accession>A0A1S3PJY4</accession>
<dbReference type="OrthoDB" id="10251426at2759"/>
<dbReference type="GO" id="GO:0032434">
    <property type="term" value="P:regulation of proteasomal ubiquitin-dependent protein catabolic process"/>
    <property type="evidence" value="ECO:0007669"/>
    <property type="project" value="TreeGrafter"/>
</dbReference>
<dbReference type="KEGG" id="sasa:106585818"/>
<dbReference type="AlphaFoldDB" id="A0A1S3PJY4"/>
<dbReference type="InterPro" id="IPR017920">
    <property type="entry name" value="COMM"/>
</dbReference>
<dbReference type="InterPro" id="IPR037351">
    <property type="entry name" value="Murr1"/>
</dbReference>
<protein>
    <recommendedName>
        <fullName evidence="1">COMM domain-containing protein 1</fullName>
    </recommendedName>
</protein>
<organism evidence="4 5">
    <name type="scientific">Salmo salar</name>
    <name type="common">Atlantic salmon</name>
    <dbReference type="NCBI Taxonomy" id="8030"/>
    <lineage>
        <taxon>Eukaryota</taxon>
        <taxon>Metazoa</taxon>
        <taxon>Chordata</taxon>
        <taxon>Craniata</taxon>
        <taxon>Vertebrata</taxon>
        <taxon>Euteleostomi</taxon>
        <taxon>Actinopterygii</taxon>
        <taxon>Neopterygii</taxon>
        <taxon>Teleostei</taxon>
        <taxon>Protacanthopterygii</taxon>
        <taxon>Salmoniformes</taxon>
        <taxon>Salmonidae</taxon>
        <taxon>Salmoninae</taxon>
        <taxon>Salmo</taxon>
    </lineage>
</organism>
<dbReference type="PROSITE" id="PS51269">
    <property type="entry name" value="COMM"/>
    <property type="match status" value="1"/>
</dbReference>
<dbReference type="OMA" id="DMKWRID"/>
<dbReference type="GO" id="GO:2000009">
    <property type="term" value="P:negative regulation of protein localization to cell surface"/>
    <property type="evidence" value="ECO:0007669"/>
    <property type="project" value="TreeGrafter"/>
</dbReference>
<comment type="similarity">
    <text evidence="2">Belongs to the COMM domain-containing protein 1 family.</text>
</comment>
<dbReference type="Pfam" id="PF17221">
    <property type="entry name" value="COMMD1_N"/>
    <property type="match status" value="1"/>
</dbReference>
<dbReference type="GO" id="GO:1902306">
    <property type="term" value="P:negative regulation of sodium ion transmembrane transport"/>
    <property type="evidence" value="ECO:0007669"/>
    <property type="project" value="TreeGrafter"/>
</dbReference>
<dbReference type="GeneID" id="106585818"/>
<evidence type="ECO:0000313" key="5">
    <source>
        <dbReference type="RefSeq" id="XP_014027957.1"/>
    </source>
</evidence>
<dbReference type="STRING" id="8030.ENSSSAP00000001731"/>
<reference evidence="5" key="1">
    <citation type="submission" date="2025-08" db="UniProtKB">
        <authorList>
            <consortium name="RefSeq"/>
        </authorList>
    </citation>
    <scope>IDENTIFICATION</scope>
</reference>
<dbReference type="PANTHER" id="PTHR21199:SF1">
    <property type="entry name" value="COMM DOMAIN-CONTAINING PROTEIN 1"/>
    <property type="match status" value="1"/>
</dbReference>
<proteinExistence type="inferred from homology"/>
<evidence type="ECO:0000256" key="2">
    <source>
        <dbReference type="ARBA" id="ARBA00093455"/>
    </source>
</evidence>
<sequence>MADVETTKSLNGLLNGIAQIVYYNNAEITEELLKNELYPDLTQEEFRAMHEKMKGLLKSIATANMDQAQLEAFLTAQTRKQGKGGVSAEQAAALSRFWKSHRARVRESLLGQSRWEPGLKSLTWRVDLQTSASRGGAANIPVALVELELGRAGEDSDFVCLEFDEAKVNQVLKKMAEIQESIDTIVHRS</sequence>
<dbReference type="CDD" id="cd04749">
    <property type="entry name" value="Commd1_MURR1"/>
    <property type="match status" value="1"/>
</dbReference>
<dbReference type="Proteomes" id="UP001652741">
    <property type="component" value="Chromosome ssa02"/>
</dbReference>
<dbReference type="RefSeq" id="XP_014027957.1">
    <property type="nucleotide sequence ID" value="XM_014172482.2"/>
</dbReference>
<dbReference type="PANTHER" id="PTHR21199">
    <property type="entry name" value="COMM DOMAIN-CONTAINING PROTEIN 1"/>
    <property type="match status" value="1"/>
</dbReference>